<dbReference type="EMBL" id="JAGIKV010000001">
    <property type="protein sequence ID" value="MBP2243821.1"/>
    <property type="molecule type" value="Genomic_DNA"/>
</dbReference>
<sequence>MATAYMMKSNINWIKHKVEVRKKDNMITLITYHYGDSEIPEYWRDAEVLFSWEQGEGRESIPKEDTKDGI</sequence>
<organism evidence="1 2">
    <name type="scientific">Paenibacillus xylanexedens</name>
    <dbReference type="NCBI Taxonomy" id="528191"/>
    <lineage>
        <taxon>Bacteria</taxon>
        <taxon>Bacillati</taxon>
        <taxon>Bacillota</taxon>
        <taxon>Bacilli</taxon>
        <taxon>Bacillales</taxon>
        <taxon>Paenibacillaceae</taxon>
        <taxon>Paenibacillus</taxon>
    </lineage>
</organism>
<evidence type="ECO:0000313" key="1">
    <source>
        <dbReference type="EMBL" id="MBP2243821.1"/>
    </source>
</evidence>
<reference evidence="1 2" key="1">
    <citation type="submission" date="2021-03" db="EMBL/GenBank/DDBJ databases">
        <title>Genomic Encyclopedia of Type Strains, Phase IV (KMG-IV): sequencing the most valuable type-strain genomes for metagenomic binning, comparative biology and taxonomic classification.</title>
        <authorList>
            <person name="Goeker M."/>
        </authorList>
    </citation>
    <scope>NUCLEOTIDE SEQUENCE [LARGE SCALE GENOMIC DNA]</scope>
    <source>
        <strain evidence="1 2">DSM 21292</strain>
    </source>
</reference>
<name>A0ABS4RN24_PAEXY</name>
<gene>
    <name evidence="1" type="ORF">J2Z28_000426</name>
</gene>
<dbReference type="Proteomes" id="UP000810207">
    <property type="component" value="Unassembled WGS sequence"/>
</dbReference>
<evidence type="ECO:0000313" key="2">
    <source>
        <dbReference type="Proteomes" id="UP000810207"/>
    </source>
</evidence>
<protein>
    <submittedName>
        <fullName evidence="1">Uncharacterized protein</fullName>
    </submittedName>
</protein>
<comment type="caution">
    <text evidence="1">The sequence shown here is derived from an EMBL/GenBank/DDBJ whole genome shotgun (WGS) entry which is preliminary data.</text>
</comment>
<accession>A0ABS4RN24</accession>
<proteinExistence type="predicted"/>
<keyword evidence="2" id="KW-1185">Reference proteome</keyword>